<dbReference type="EMBL" id="CP109535">
    <property type="protein sequence ID" value="WTY99370.1"/>
    <property type="molecule type" value="Genomic_DNA"/>
</dbReference>
<keyword evidence="3" id="KW-0804">Transcription</keyword>
<proteinExistence type="predicted"/>
<dbReference type="InterPro" id="IPR052362">
    <property type="entry name" value="HTH-GbsR_regulator"/>
</dbReference>
<gene>
    <name evidence="5" type="ORF">OG626_32955</name>
</gene>
<feature type="domain" description="HTH iclR-type" evidence="4">
    <location>
        <begin position="41"/>
        <end position="79"/>
    </location>
</feature>
<protein>
    <submittedName>
        <fullName evidence="5">Helix-turn-helix domain-containing protein</fullName>
    </submittedName>
</protein>
<evidence type="ECO:0000259" key="4">
    <source>
        <dbReference type="Pfam" id="PF09339"/>
    </source>
</evidence>
<dbReference type="InterPro" id="IPR005471">
    <property type="entry name" value="Tscrpt_reg_IclR_N"/>
</dbReference>
<name>A0AAU3H1K1_9ACTN</name>
<dbReference type="Pfam" id="PF09339">
    <property type="entry name" value="HTH_IclR"/>
    <property type="match status" value="1"/>
</dbReference>
<reference evidence="5" key="1">
    <citation type="submission" date="2022-10" db="EMBL/GenBank/DDBJ databases">
        <title>The complete genomes of actinobacterial strains from the NBC collection.</title>
        <authorList>
            <person name="Joergensen T.S."/>
            <person name="Alvarez Arevalo M."/>
            <person name="Sterndorff E.B."/>
            <person name="Faurdal D."/>
            <person name="Vuksanovic O."/>
            <person name="Mourched A.-S."/>
            <person name="Charusanti P."/>
            <person name="Shaw S."/>
            <person name="Blin K."/>
            <person name="Weber T."/>
        </authorList>
    </citation>
    <scope>NUCLEOTIDE SEQUENCE</scope>
    <source>
        <strain evidence="5">NBC_01401</strain>
    </source>
</reference>
<dbReference type="GO" id="GO:0003677">
    <property type="term" value="F:DNA binding"/>
    <property type="evidence" value="ECO:0007669"/>
    <property type="project" value="UniProtKB-KW"/>
</dbReference>
<dbReference type="InterPro" id="IPR036390">
    <property type="entry name" value="WH_DNA-bd_sf"/>
</dbReference>
<evidence type="ECO:0000256" key="3">
    <source>
        <dbReference type="ARBA" id="ARBA00023163"/>
    </source>
</evidence>
<sequence>MSQAADGIDADAHEALVEDFGMHVGRAMGWPPMAGRAAGLLMLSERPMTLAELQDALGASKGSVSEMTRLLVTNGTVERYKEEGQRHFVYRWRDDAWAGCLQHIVASTAQLRDLADKAQARGAGMSAVQQRRLGEMQEYYRFMVGHLETLLSEYTVVRESRTTRP</sequence>
<evidence type="ECO:0000313" key="5">
    <source>
        <dbReference type="EMBL" id="WTY99370.1"/>
    </source>
</evidence>
<dbReference type="PANTHER" id="PTHR38465:SF2">
    <property type="entry name" value="HTH-TYPE TRANSCRIPTIONAL REGULATOR MMPR5"/>
    <property type="match status" value="1"/>
</dbReference>
<evidence type="ECO:0000256" key="1">
    <source>
        <dbReference type="ARBA" id="ARBA00023015"/>
    </source>
</evidence>
<dbReference type="PANTHER" id="PTHR38465">
    <property type="entry name" value="HTH-TYPE TRANSCRIPTIONAL REGULATOR MJ1563-RELATED"/>
    <property type="match status" value="1"/>
</dbReference>
<evidence type="ECO:0000256" key="2">
    <source>
        <dbReference type="ARBA" id="ARBA00023125"/>
    </source>
</evidence>
<dbReference type="SUPFAM" id="SSF46785">
    <property type="entry name" value="Winged helix' DNA-binding domain"/>
    <property type="match status" value="1"/>
</dbReference>
<dbReference type="Gene3D" id="1.10.10.10">
    <property type="entry name" value="Winged helix-like DNA-binding domain superfamily/Winged helix DNA-binding domain"/>
    <property type="match status" value="1"/>
</dbReference>
<keyword evidence="1" id="KW-0805">Transcription regulation</keyword>
<dbReference type="InterPro" id="IPR036388">
    <property type="entry name" value="WH-like_DNA-bd_sf"/>
</dbReference>
<organism evidence="5">
    <name type="scientific">Streptomyces sp. NBC_01401</name>
    <dbReference type="NCBI Taxonomy" id="2903854"/>
    <lineage>
        <taxon>Bacteria</taxon>
        <taxon>Bacillati</taxon>
        <taxon>Actinomycetota</taxon>
        <taxon>Actinomycetes</taxon>
        <taxon>Kitasatosporales</taxon>
        <taxon>Streptomycetaceae</taxon>
        <taxon>Streptomyces</taxon>
    </lineage>
</organism>
<accession>A0AAU3H1K1</accession>
<keyword evidence="2" id="KW-0238">DNA-binding</keyword>
<dbReference type="AlphaFoldDB" id="A0AAU3H1K1"/>
<dbReference type="GO" id="GO:0006355">
    <property type="term" value="P:regulation of DNA-templated transcription"/>
    <property type="evidence" value="ECO:0007669"/>
    <property type="project" value="InterPro"/>
</dbReference>